<dbReference type="PANTHER" id="PTHR24292:SF54">
    <property type="entry name" value="CYP9F3-RELATED"/>
    <property type="match status" value="1"/>
</dbReference>
<dbReference type="PRINTS" id="PR00465">
    <property type="entry name" value="EP450IV"/>
</dbReference>
<feature type="compositionally biased region" description="Low complexity" evidence="9">
    <location>
        <begin position="47"/>
        <end position="58"/>
    </location>
</feature>
<dbReference type="InterPro" id="IPR002403">
    <property type="entry name" value="Cyt_P450_E_grp-IV"/>
</dbReference>
<protein>
    <submittedName>
        <fullName evidence="10">Cytochrome P450</fullName>
    </submittedName>
</protein>
<gene>
    <name evidence="10" type="ORF">F3L20_15935</name>
</gene>
<keyword evidence="3 8" id="KW-0349">Heme</keyword>
<keyword evidence="5 8" id="KW-0560">Oxidoreductase</keyword>
<dbReference type="InterPro" id="IPR036396">
    <property type="entry name" value="Cyt_P450_sf"/>
</dbReference>
<dbReference type="InterPro" id="IPR001128">
    <property type="entry name" value="Cyt_P450"/>
</dbReference>
<dbReference type="PANTHER" id="PTHR24292">
    <property type="entry name" value="CYTOCHROME P450"/>
    <property type="match status" value="1"/>
</dbReference>
<evidence type="ECO:0000256" key="9">
    <source>
        <dbReference type="SAM" id="MobiDB-lite"/>
    </source>
</evidence>
<feature type="compositionally biased region" description="Basic and acidic residues" evidence="9">
    <location>
        <begin position="91"/>
        <end position="114"/>
    </location>
</feature>
<evidence type="ECO:0000256" key="1">
    <source>
        <dbReference type="ARBA" id="ARBA00001971"/>
    </source>
</evidence>
<evidence type="ECO:0000256" key="6">
    <source>
        <dbReference type="ARBA" id="ARBA00023004"/>
    </source>
</evidence>
<keyword evidence="4 8" id="KW-0479">Metal-binding</keyword>
<name>A0ABX5ZRK0_STRTE</name>
<evidence type="ECO:0000313" key="10">
    <source>
        <dbReference type="EMBL" id="QER87191.1"/>
    </source>
</evidence>
<organism evidence="10 11">
    <name type="scientific">Streptomyces tendae</name>
    <dbReference type="NCBI Taxonomy" id="1932"/>
    <lineage>
        <taxon>Bacteria</taxon>
        <taxon>Bacillati</taxon>
        <taxon>Actinomycetota</taxon>
        <taxon>Actinomycetes</taxon>
        <taxon>Kitasatosporales</taxon>
        <taxon>Streptomycetaceae</taxon>
        <taxon>Streptomyces</taxon>
    </lineage>
</organism>
<evidence type="ECO:0000256" key="4">
    <source>
        <dbReference type="ARBA" id="ARBA00022723"/>
    </source>
</evidence>
<keyword evidence="11" id="KW-1185">Reference proteome</keyword>
<dbReference type="Pfam" id="PF00067">
    <property type="entry name" value="p450"/>
    <property type="match status" value="1"/>
</dbReference>
<feature type="compositionally biased region" description="Gly residues" evidence="9">
    <location>
        <begin position="15"/>
        <end position="35"/>
    </location>
</feature>
<evidence type="ECO:0000256" key="2">
    <source>
        <dbReference type="ARBA" id="ARBA00010617"/>
    </source>
</evidence>
<dbReference type="PROSITE" id="PS00086">
    <property type="entry name" value="CYTOCHROME_P450"/>
    <property type="match status" value="1"/>
</dbReference>
<dbReference type="InterPro" id="IPR017972">
    <property type="entry name" value="Cyt_P450_CS"/>
</dbReference>
<keyword evidence="6 8" id="KW-0408">Iron</keyword>
<evidence type="ECO:0000313" key="11">
    <source>
        <dbReference type="Proteomes" id="UP000324308"/>
    </source>
</evidence>
<feature type="region of interest" description="Disordered" evidence="9">
    <location>
        <begin position="1"/>
        <end position="117"/>
    </location>
</feature>
<keyword evidence="7 8" id="KW-0503">Monooxygenase</keyword>
<dbReference type="Proteomes" id="UP000324308">
    <property type="component" value="Chromosome"/>
</dbReference>
<accession>A0ABX5ZRK0</accession>
<dbReference type="EMBL" id="CP043959">
    <property type="protein sequence ID" value="QER87191.1"/>
    <property type="molecule type" value="Genomic_DNA"/>
</dbReference>
<evidence type="ECO:0000256" key="7">
    <source>
        <dbReference type="ARBA" id="ARBA00023033"/>
    </source>
</evidence>
<dbReference type="InterPro" id="IPR050476">
    <property type="entry name" value="Insect_CytP450_Detox"/>
</dbReference>
<sequence>MDAVRDRPSSRGAGPARGGDGPRAGGAAARGGGPGLPDVHRDGGRRGAAPASPGLAVPAPDPGGRRARGPPCLRGHPGTRVGLRRAPQPEQWKDPDRFDPERFRPGAGQDRDRSAYVPFGGGRRQCIGKRVGLSLLRQTVAAVHGRFRLTVADARPPRNGAYITLFPKDGIRVTAEERHR</sequence>
<dbReference type="SUPFAM" id="SSF48264">
    <property type="entry name" value="Cytochrome P450"/>
    <property type="match status" value="1"/>
</dbReference>
<reference evidence="10 11" key="1">
    <citation type="submission" date="2019-09" db="EMBL/GenBank/DDBJ databases">
        <title>Draft genome sequence of the Ebosin-producing strain Streptomyces sp. 139.</title>
        <authorList>
            <person name="Ai L."/>
            <person name="Geng M."/>
            <person name="Ma M."/>
            <person name="Bai L."/>
        </authorList>
    </citation>
    <scope>NUCLEOTIDE SEQUENCE [LARGE SCALE GENOMIC DNA]</scope>
    <source>
        <strain evidence="10 11">139</strain>
    </source>
</reference>
<proteinExistence type="inferred from homology"/>
<comment type="similarity">
    <text evidence="2 8">Belongs to the cytochrome P450 family.</text>
</comment>
<comment type="cofactor">
    <cofactor evidence="1">
        <name>heme</name>
        <dbReference type="ChEBI" id="CHEBI:30413"/>
    </cofactor>
</comment>
<evidence type="ECO:0000256" key="3">
    <source>
        <dbReference type="ARBA" id="ARBA00022617"/>
    </source>
</evidence>
<dbReference type="Gene3D" id="1.10.630.10">
    <property type="entry name" value="Cytochrome P450"/>
    <property type="match status" value="1"/>
</dbReference>
<evidence type="ECO:0000256" key="5">
    <source>
        <dbReference type="ARBA" id="ARBA00023002"/>
    </source>
</evidence>
<evidence type="ECO:0000256" key="8">
    <source>
        <dbReference type="RuleBase" id="RU000461"/>
    </source>
</evidence>